<dbReference type="SUPFAM" id="SSF53613">
    <property type="entry name" value="Ribokinase-like"/>
    <property type="match status" value="1"/>
</dbReference>
<evidence type="ECO:0000313" key="5">
    <source>
        <dbReference type="Proteomes" id="UP000823935"/>
    </source>
</evidence>
<name>A0A9D1ETM0_9FIRM</name>
<evidence type="ECO:0000256" key="2">
    <source>
        <dbReference type="ARBA" id="ARBA00022777"/>
    </source>
</evidence>
<dbReference type="InterPro" id="IPR002139">
    <property type="entry name" value="Ribo/fructo_kinase"/>
</dbReference>
<reference evidence="4" key="2">
    <citation type="journal article" date="2021" name="PeerJ">
        <title>Extensive microbial diversity within the chicken gut microbiome revealed by metagenomics and culture.</title>
        <authorList>
            <person name="Gilroy R."/>
            <person name="Ravi A."/>
            <person name="Getino M."/>
            <person name="Pursley I."/>
            <person name="Horton D.L."/>
            <person name="Alikhan N.F."/>
            <person name="Baker D."/>
            <person name="Gharbi K."/>
            <person name="Hall N."/>
            <person name="Watson M."/>
            <person name="Adriaenssens E.M."/>
            <person name="Foster-Nyarko E."/>
            <person name="Jarju S."/>
            <person name="Secka A."/>
            <person name="Antonio M."/>
            <person name="Oren A."/>
            <person name="Chaudhuri R.R."/>
            <person name="La Ragione R."/>
            <person name="Hildebrand F."/>
            <person name="Pallen M.J."/>
        </authorList>
    </citation>
    <scope>NUCLEOTIDE SEQUENCE</scope>
    <source>
        <strain evidence="4">CHK190-19873</strain>
    </source>
</reference>
<dbReference type="Pfam" id="PF00294">
    <property type="entry name" value="PfkB"/>
    <property type="match status" value="1"/>
</dbReference>
<dbReference type="InterPro" id="IPR011611">
    <property type="entry name" value="PfkB_dom"/>
</dbReference>
<proteinExistence type="predicted"/>
<dbReference type="EMBL" id="DVIQ01000043">
    <property type="protein sequence ID" value="HIS31556.1"/>
    <property type="molecule type" value="Genomic_DNA"/>
</dbReference>
<dbReference type="AlphaFoldDB" id="A0A9D1ETM0"/>
<evidence type="ECO:0000313" key="4">
    <source>
        <dbReference type="EMBL" id="HIS31556.1"/>
    </source>
</evidence>
<dbReference type="PANTHER" id="PTHR10584">
    <property type="entry name" value="SUGAR KINASE"/>
    <property type="match status" value="1"/>
</dbReference>
<accession>A0A9D1ETM0</accession>
<feature type="domain" description="Carbohydrate kinase PfkB" evidence="3">
    <location>
        <begin position="1"/>
        <end position="289"/>
    </location>
</feature>
<dbReference type="InterPro" id="IPR029056">
    <property type="entry name" value="Ribokinase-like"/>
</dbReference>
<keyword evidence="2 4" id="KW-0418">Kinase</keyword>
<dbReference type="GO" id="GO:0005829">
    <property type="term" value="C:cytosol"/>
    <property type="evidence" value="ECO:0007669"/>
    <property type="project" value="TreeGrafter"/>
</dbReference>
<comment type="caution">
    <text evidence="4">The sequence shown here is derived from an EMBL/GenBank/DDBJ whole genome shotgun (WGS) entry which is preliminary data.</text>
</comment>
<dbReference type="PRINTS" id="PR00990">
    <property type="entry name" value="RIBOKINASE"/>
</dbReference>
<protein>
    <submittedName>
        <fullName evidence="4">Carbohydrate kinase</fullName>
    </submittedName>
</protein>
<gene>
    <name evidence="4" type="ORF">IAB44_08450</name>
</gene>
<dbReference type="GO" id="GO:0016301">
    <property type="term" value="F:kinase activity"/>
    <property type="evidence" value="ECO:0007669"/>
    <property type="project" value="UniProtKB-KW"/>
</dbReference>
<keyword evidence="1" id="KW-0808">Transferase</keyword>
<dbReference type="Gene3D" id="3.40.1190.20">
    <property type="match status" value="1"/>
</dbReference>
<dbReference type="GO" id="GO:0006796">
    <property type="term" value="P:phosphate-containing compound metabolic process"/>
    <property type="evidence" value="ECO:0007669"/>
    <property type="project" value="UniProtKB-ARBA"/>
</dbReference>
<evidence type="ECO:0000256" key="1">
    <source>
        <dbReference type="ARBA" id="ARBA00022679"/>
    </source>
</evidence>
<dbReference type="PANTHER" id="PTHR10584:SF166">
    <property type="entry name" value="RIBOKINASE"/>
    <property type="match status" value="1"/>
</dbReference>
<sequence>MKKVLVIGSTVVDIIVQLEDRLPKTGEDVHVLSQRMSLGGCAYNVSDSIRHFQVPYILFSPIGTGVYGSFVRQELANRGISTPIPTPSMDNGCCYCFVESTGERTFVCHHGAEYRFQKEWFRLVPLDEIDTVYICGLEIEETTGSVIVSFLEEHPYLAVFFAPGPRLTVIDPALTERLFRLHPILHLNETEALAVSGASSVSEAASRLYEKTGNTVIITLGEKGCCYFDGQQTRKVPPVHAVQADTIGAGDSHIGSVIACLKRGDSLPDALAKANRVSSAVVETSGALLSDERFAQLHLF</sequence>
<dbReference type="Proteomes" id="UP000823935">
    <property type="component" value="Unassembled WGS sequence"/>
</dbReference>
<reference evidence="4" key="1">
    <citation type="submission" date="2020-10" db="EMBL/GenBank/DDBJ databases">
        <authorList>
            <person name="Gilroy R."/>
        </authorList>
    </citation>
    <scope>NUCLEOTIDE SEQUENCE</scope>
    <source>
        <strain evidence="4">CHK190-19873</strain>
    </source>
</reference>
<organism evidence="4 5">
    <name type="scientific">Candidatus Limivivens intestinipullorum</name>
    <dbReference type="NCBI Taxonomy" id="2840858"/>
    <lineage>
        <taxon>Bacteria</taxon>
        <taxon>Bacillati</taxon>
        <taxon>Bacillota</taxon>
        <taxon>Clostridia</taxon>
        <taxon>Lachnospirales</taxon>
        <taxon>Lachnospiraceae</taxon>
        <taxon>Lachnospiraceae incertae sedis</taxon>
        <taxon>Candidatus Limivivens</taxon>
    </lineage>
</organism>
<evidence type="ECO:0000259" key="3">
    <source>
        <dbReference type="Pfam" id="PF00294"/>
    </source>
</evidence>